<keyword evidence="3" id="KW-0804">Transcription</keyword>
<name>A0A9D9H1L1_9SPIO</name>
<gene>
    <name evidence="5" type="ORF">IAA97_01000</name>
</gene>
<reference evidence="5" key="2">
    <citation type="journal article" date="2021" name="PeerJ">
        <title>Extensive microbial diversity within the chicken gut microbiome revealed by metagenomics and culture.</title>
        <authorList>
            <person name="Gilroy R."/>
            <person name="Ravi A."/>
            <person name="Getino M."/>
            <person name="Pursley I."/>
            <person name="Horton D.L."/>
            <person name="Alikhan N.F."/>
            <person name="Baker D."/>
            <person name="Gharbi K."/>
            <person name="Hall N."/>
            <person name="Watson M."/>
            <person name="Adriaenssens E.M."/>
            <person name="Foster-Nyarko E."/>
            <person name="Jarju S."/>
            <person name="Secka A."/>
            <person name="Antonio M."/>
            <person name="Oren A."/>
            <person name="Chaudhuri R.R."/>
            <person name="La Ragione R."/>
            <person name="Hildebrand F."/>
            <person name="Pallen M.J."/>
        </authorList>
    </citation>
    <scope>NUCLEOTIDE SEQUENCE</scope>
    <source>
        <strain evidence="5">7293</strain>
    </source>
</reference>
<dbReference type="Gene3D" id="1.10.10.60">
    <property type="entry name" value="Homeodomain-like"/>
    <property type="match status" value="2"/>
</dbReference>
<evidence type="ECO:0000256" key="1">
    <source>
        <dbReference type="ARBA" id="ARBA00023015"/>
    </source>
</evidence>
<dbReference type="AlphaFoldDB" id="A0A9D9H1L1"/>
<evidence type="ECO:0000259" key="4">
    <source>
        <dbReference type="PROSITE" id="PS01124"/>
    </source>
</evidence>
<proteinExistence type="predicted"/>
<dbReference type="PRINTS" id="PR00032">
    <property type="entry name" value="HTHARAC"/>
</dbReference>
<dbReference type="SUPFAM" id="SSF51215">
    <property type="entry name" value="Regulatory protein AraC"/>
    <property type="match status" value="1"/>
</dbReference>
<dbReference type="PROSITE" id="PS00041">
    <property type="entry name" value="HTH_ARAC_FAMILY_1"/>
    <property type="match status" value="1"/>
</dbReference>
<keyword evidence="2" id="KW-0238">DNA-binding</keyword>
<evidence type="ECO:0000256" key="3">
    <source>
        <dbReference type="ARBA" id="ARBA00023163"/>
    </source>
</evidence>
<dbReference type="Gene3D" id="2.60.120.10">
    <property type="entry name" value="Jelly Rolls"/>
    <property type="match status" value="1"/>
</dbReference>
<dbReference type="InterPro" id="IPR018062">
    <property type="entry name" value="HTH_AraC-typ_CS"/>
</dbReference>
<reference evidence="5" key="1">
    <citation type="submission" date="2020-10" db="EMBL/GenBank/DDBJ databases">
        <authorList>
            <person name="Gilroy R."/>
        </authorList>
    </citation>
    <scope>NUCLEOTIDE SEQUENCE</scope>
    <source>
        <strain evidence="5">7293</strain>
    </source>
</reference>
<protein>
    <submittedName>
        <fullName evidence="5">AraC family transcriptional regulator</fullName>
    </submittedName>
</protein>
<accession>A0A9D9H1L1</accession>
<dbReference type="PANTHER" id="PTHR43280">
    <property type="entry name" value="ARAC-FAMILY TRANSCRIPTIONAL REGULATOR"/>
    <property type="match status" value="1"/>
</dbReference>
<evidence type="ECO:0000313" key="5">
    <source>
        <dbReference type="EMBL" id="MBO8435545.1"/>
    </source>
</evidence>
<feature type="domain" description="HTH araC/xylS-type" evidence="4">
    <location>
        <begin position="173"/>
        <end position="271"/>
    </location>
</feature>
<dbReference type="GO" id="GO:0043565">
    <property type="term" value="F:sequence-specific DNA binding"/>
    <property type="evidence" value="ECO:0007669"/>
    <property type="project" value="InterPro"/>
</dbReference>
<dbReference type="InterPro" id="IPR014710">
    <property type="entry name" value="RmlC-like_jellyroll"/>
</dbReference>
<dbReference type="EMBL" id="JADIMT010000019">
    <property type="protein sequence ID" value="MBO8435545.1"/>
    <property type="molecule type" value="Genomic_DNA"/>
</dbReference>
<evidence type="ECO:0000313" key="6">
    <source>
        <dbReference type="Proteomes" id="UP000823615"/>
    </source>
</evidence>
<keyword evidence="1" id="KW-0805">Transcription regulation</keyword>
<dbReference type="Pfam" id="PF02311">
    <property type="entry name" value="AraC_binding"/>
    <property type="match status" value="1"/>
</dbReference>
<dbReference type="PROSITE" id="PS01124">
    <property type="entry name" value="HTH_ARAC_FAMILY_2"/>
    <property type="match status" value="1"/>
</dbReference>
<comment type="caution">
    <text evidence="5">The sequence shown here is derived from an EMBL/GenBank/DDBJ whole genome shotgun (WGS) entry which is preliminary data.</text>
</comment>
<sequence>MSTARFEVISSKSDTFEPELRYITHSRYDNEWLSAVHSHSVAEMLYILEGEGEIVVAGKHREISPGDFIIIPPHLMHTEVSSIAKPLEYYCLGISDISIKYEKDDFDPVIALGNSSQNILDLIRSIYREMQKKQKAYELMAKSYFYNLFSILIRRHVIDIKMDEEKVIRSNIADVKSYIDEHYAESFSLNSLADIAALSKFHLIRQFKNALGVSPMDYIQTKRVNEAKKLLSGTELSISDIAEAVGFSSGSYFTQRFRLVTGMTPMGFRSRYAAEDEHGLL</sequence>
<dbReference type="SMART" id="SM00342">
    <property type="entry name" value="HTH_ARAC"/>
    <property type="match status" value="1"/>
</dbReference>
<dbReference type="PANTHER" id="PTHR43280:SF28">
    <property type="entry name" value="HTH-TYPE TRANSCRIPTIONAL ACTIVATOR RHAS"/>
    <property type="match status" value="1"/>
</dbReference>
<dbReference type="SUPFAM" id="SSF46689">
    <property type="entry name" value="Homeodomain-like"/>
    <property type="match status" value="2"/>
</dbReference>
<dbReference type="InterPro" id="IPR020449">
    <property type="entry name" value="Tscrpt_reg_AraC-type_HTH"/>
</dbReference>
<evidence type="ECO:0000256" key="2">
    <source>
        <dbReference type="ARBA" id="ARBA00023125"/>
    </source>
</evidence>
<dbReference type="Pfam" id="PF12833">
    <property type="entry name" value="HTH_18"/>
    <property type="match status" value="1"/>
</dbReference>
<dbReference type="InterPro" id="IPR037923">
    <property type="entry name" value="HTH-like"/>
</dbReference>
<dbReference type="InterPro" id="IPR003313">
    <property type="entry name" value="AraC-bd"/>
</dbReference>
<organism evidence="5 6">
    <name type="scientific">Candidatus Ornithospirochaeta stercoripullorum</name>
    <dbReference type="NCBI Taxonomy" id="2840899"/>
    <lineage>
        <taxon>Bacteria</taxon>
        <taxon>Pseudomonadati</taxon>
        <taxon>Spirochaetota</taxon>
        <taxon>Spirochaetia</taxon>
        <taxon>Spirochaetales</taxon>
        <taxon>Spirochaetaceae</taxon>
        <taxon>Spirochaetaceae incertae sedis</taxon>
        <taxon>Candidatus Ornithospirochaeta</taxon>
    </lineage>
</organism>
<dbReference type="Proteomes" id="UP000823615">
    <property type="component" value="Unassembled WGS sequence"/>
</dbReference>
<dbReference type="InterPro" id="IPR018060">
    <property type="entry name" value="HTH_AraC"/>
</dbReference>
<dbReference type="GO" id="GO:0003700">
    <property type="term" value="F:DNA-binding transcription factor activity"/>
    <property type="evidence" value="ECO:0007669"/>
    <property type="project" value="InterPro"/>
</dbReference>
<dbReference type="InterPro" id="IPR009057">
    <property type="entry name" value="Homeodomain-like_sf"/>
</dbReference>